<dbReference type="EMBL" id="BNAU01000002">
    <property type="protein sequence ID" value="GHE88076.1"/>
    <property type="molecule type" value="Genomic_DNA"/>
</dbReference>
<proteinExistence type="predicted"/>
<name>A0ABQ3IQ86_9PSEU</name>
<keyword evidence="1" id="KW-0472">Membrane</keyword>
<organism evidence="2 3">
    <name type="scientific">Amycolatopsis deserti</name>
    <dbReference type="NCBI Taxonomy" id="185696"/>
    <lineage>
        <taxon>Bacteria</taxon>
        <taxon>Bacillati</taxon>
        <taxon>Actinomycetota</taxon>
        <taxon>Actinomycetes</taxon>
        <taxon>Pseudonocardiales</taxon>
        <taxon>Pseudonocardiaceae</taxon>
        <taxon>Amycolatopsis</taxon>
    </lineage>
</organism>
<evidence type="ECO:0000256" key="1">
    <source>
        <dbReference type="SAM" id="Phobius"/>
    </source>
</evidence>
<reference evidence="3" key="1">
    <citation type="journal article" date="2019" name="Int. J. Syst. Evol. Microbiol.">
        <title>The Global Catalogue of Microorganisms (GCM) 10K type strain sequencing project: providing services to taxonomists for standard genome sequencing and annotation.</title>
        <authorList>
            <consortium name="The Broad Institute Genomics Platform"/>
            <consortium name="The Broad Institute Genome Sequencing Center for Infectious Disease"/>
            <person name="Wu L."/>
            <person name="Ma J."/>
        </authorList>
    </citation>
    <scope>NUCLEOTIDE SEQUENCE [LARGE SCALE GENOMIC DNA]</scope>
    <source>
        <strain evidence="3">CGMCC 4.7677</strain>
    </source>
</reference>
<keyword evidence="1" id="KW-1133">Transmembrane helix</keyword>
<accession>A0ABQ3IQ86</accession>
<dbReference type="RefSeq" id="WP_229874367.1">
    <property type="nucleotide sequence ID" value="NZ_BNAU01000002.1"/>
</dbReference>
<evidence type="ECO:0000313" key="2">
    <source>
        <dbReference type="EMBL" id="GHE88076.1"/>
    </source>
</evidence>
<dbReference type="Proteomes" id="UP000605897">
    <property type="component" value="Unassembled WGS sequence"/>
</dbReference>
<protein>
    <submittedName>
        <fullName evidence="2">Uncharacterized protein</fullName>
    </submittedName>
</protein>
<sequence>MTLLFAAVQWAVGSGQYTLTAKWHRLSDTLAADAIALGLAALASWWLARRSAVHPYEGNRRVGRVVIGSIAALAALACLTHGGILWGVPLAREGPAGVDECAGTIASAWRPSACRAGRRR</sequence>
<feature type="transmembrane region" description="Helical" evidence="1">
    <location>
        <begin position="69"/>
        <end position="88"/>
    </location>
</feature>
<keyword evidence="3" id="KW-1185">Reference proteome</keyword>
<feature type="transmembrane region" description="Helical" evidence="1">
    <location>
        <begin position="30"/>
        <end position="48"/>
    </location>
</feature>
<evidence type="ECO:0000313" key="3">
    <source>
        <dbReference type="Proteomes" id="UP000605897"/>
    </source>
</evidence>
<gene>
    <name evidence="2" type="ORF">GCM10017786_20010</name>
</gene>
<comment type="caution">
    <text evidence="2">The sequence shown here is derived from an EMBL/GenBank/DDBJ whole genome shotgun (WGS) entry which is preliminary data.</text>
</comment>
<keyword evidence="1" id="KW-0812">Transmembrane</keyword>